<dbReference type="EMBL" id="JAHRHJ020003813">
    <property type="protein sequence ID" value="KAH9290494.1"/>
    <property type="molecule type" value="Genomic_DNA"/>
</dbReference>
<reference evidence="1 2" key="1">
    <citation type="journal article" date="2021" name="Nat. Plants">
        <title>The Taxus genome provides insights into paclitaxel biosynthesis.</title>
        <authorList>
            <person name="Xiong X."/>
            <person name="Gou J."/>
            <person name="Liao Q."/>
            <person name="Li Y."/>
            <person name="Zhou Q."/>
            <person name="Bi G."/>
            <person name="Li C."/>
            <person name="Du R."/>
            <person name="Wang X."/>
            <person name="Sun T."/>
            <person name="Guo L."/>
            <person name="Liang H."/>
            <person name="Lu P."/>
            <person name="Wu Y."/>
            <person name="Zhang Z."/>
            <person name="Ro D.K."/>
            <person name="Shang Y."/>
            <person name="Huang S."/>
            <person name="Yan J."/>
        </authorList>
    </citation>
    <scope>NUCLEOTIDE SEQUENCE [LARGE SCALE GENOMIC DNA]</scope>
    <source>
        <strain evidence="1">Ta-2019</strain>
    </source>
</reference>
<evidence type="ECO:0000313" key="2">
    <source>
        <dbReference type="Proteomes" id="UP000824469"/>
    </source>
</evidence>
<protein>
    <submittedName>
        <fullName evidence="1">Uncharacterized protein</fullName>
    </submittedName>
</protein>
<dbReference type="AlphaFoldDB" id="A0AA38C5B0"/>
<comment type="caution">
    <text evidence="1">The sequence shown here is derived from an EMBL/GenBank/DDBJ whole genome shotgun (WGS) entry which is preliminary data.</text>
</comment>
<keyword evidence="2" id="KW-1185">Reference proteome</keyword>
<gene>
    <name evidence="1" type="ORF">KI387_034611</name>
</gene>
<organism evidence="1 2">
    <name type="scientific">Taxus chinensis</name>
    <name type="common">Chinese yew</name>
    <name type="synonym">Taxus wallichiana var. chinensis</name>
    <dbReference type="NCBI Taxonomy" id="29808"/>
    <lineage>
        <taxon>Eukaryota</taxon>
        <taxon>Viridiplantae</taxon>
        <taxon>Streptophyta</taxon>
        <taxon>Embryophyta</taxon>
        <taxon>Tracheophyta</taxon>
        <taxon>Spermatophyta</taxon>
        <taxon>Pinopsida</taxon>
        <taxon>Pinidae</taxon>
        <taxon>Conifers II</taxon>
        <taxon>Cupressales</taxon>
        <taxon>Taxaceae</taxon>
        <taxon>Taxus</taxon>
    </lineage>
</organism>
<proteinExistence type="predicted"/>
<sequence>MGDNEKLVLQPIDPLLGGESEDKLIGVYRDNALINVFQSNLEKHLHEDDSSEDNINIGDPGSTSKVDLNIPRWLEILIDSKVQGTVDA</sequence>
<feature type="non-terminal residue" evidence="1">
    <location>
        <position position="88"/>
    </location>
</feature>
<dbReference type="Proteomes" id="UP000824469">
    <property type="component" value="Unassembled WGS sequence"/>
</dbReference>
<name>A0AA38C5B0_TAXCH</name>
<accession>A0AA38C5B0</accession>
<evidence type="ECO:0000313" key="1">
    <source>
        <dbReference type="EMBL" id="KAH9290494.1"/>
    </source>
</evidence>